<dbReference type="InterPro" id="IPR053139">
    <property type="entry name" value="Surface_bspA-like"/>
</dbReference>
<evidence type="ECO:0000256" key="1">
    <source>
        <dbReference type="SAM" id="MobiDB-lite"/>
    </source>
</evidence>
<feature type="chain" id="PRO_5043949566" evidence="2">
    <location>
        <begin position="33"/>
        <end position="1140"/>
    </location>
</feature>
<dbReference type="InterPro" id="IPR002105">
    <property type="entry name" value="Dockerin_1_rpt"/>
</dbReference>
<comment type="caution">
    <text evidence="3">The sequence shown here is derived from an EMBL/GenBank/DDBJ whole genome shotgun (WGS) entry which is preliminary data.</text>
</comment>
<dbReference type="PANTHER" id="PTHR45661:SF3">
    <property type="entry name" value="IG-LIKE DOMAIN-CONTAINING PROTEIN"/>
    <property type="match status" value="1"/>
</dbReference>
<dbReference type="Proteomes" id="UP000292665">
    <property type="component" value="Unassembled WGS sequence"/>
</dbReference>
<feature type="region of interest" description="Disordered" evidence="1">
    <location>
        <begin position="85"/>
        <end position="121"/>
    </location>
</feature>
<reference evidence="3 4" key="1">
    <citation type="journal article" date="2019" name="Science, e1252229">
        <title>Invertible promoters mediate bacterial phase variation, antibiotic resistance, and host adaptation in the gut.</title>
        <authorList>
            <person name="Jiang X."/>
            <person name="Hall A.B."/>
            <person name="Arthur T.D."/>
            <person name="Plichta D.R."/>
            <person name="Covington C.T."/>
            <person name="Poyet M."/>
            <person name="Crothers J."/>
            <person name="Moses P.L."/>
            <person name="Tolonen A.C."/>
            <person name="Vlamakis H."/>
            <person name="Alm E.J."/>
            <person name="Xavier R.J."/>
        </authorList>
    </citation>
    <scope>NUCLEOTIDE SEQUENCE [LARGE SCALE GENOMIC DNA]</scope>
    <source>
        <strain evidence="4">aa_0143</strain>
    </source>
</reference>
<dbReference type="CDD" id="cd14256">
    <property type="entry name" value="Dockerin_I"/>
    <property type="match status" value="1"/>
</dbReference>
<gene>
    <name evidence="3" type="ORF">EAI93_13520</name>
</gene>
<dbReference type="InterPro" id="IPR018247">
    <property type="entry name" value="EF_Hand_1_Ca_BS"/>
</dbReference>
<dbReference type="PROSITE" id="PS51766">
    <property type="entry name" value="DOCKERIN"/>
    <property type="match status" value="1"/>
</dbReference>
<evidence type="ECO:0000313" key="4">
    <source>
        <dbReference type="Proteomes" id="UP000292665"/>
    </source>
</evidence>
<accession>A0A4Q5C5W6</accession>
<proteinExistence type="predicted"/>
<feature type="signal peptide" evidence="2">
    <location>
        <begin position="1"/>
        <end position="32"/>
    </location>
</feature>
<dbReference type="GO" id="GO:0000272">
    <property type="term" value="P:polysaccharide catabolic process"/>
    <property type="evidence" value="ECO:0007669"/>
    <property type="project" value="InterPro"/>
</dbReference>
<dbReference type="Gene3D" id="3.40.50.12480">
    <property type="match status" value="1"/>
</dbReference>
<dbReference type="InterPro" id="IPR016134">
    <property type="entry name" value="Dockerin_dom"/>
</dbReference>
<dbReference type="InterPro" id="IPR026906">
    <property type="entry name" value="LRR_5"/>
</dbReference>
<dbReference type="PANTHER" id="PTHR45661">
    <property type="entry name" value="SURFACE ANTIGEN"/>
    <property type="match status" value="1"/>
</dbReference>
<dbReference type="Pfam" id="PF00404">
    <property type="entry name" value="Dockerin_1"/>
    <property type="match status" value="1"/>
</dbReference>
<protein>
    <submittedName>
        <fullName evidence="3">Uncharacterized protein</fullName>
    </submittedName>
</protein>
<dbReference type="AlphaFoldDB" id="A0A4Q5C5W6"/>
<dbReference type="EMBL" id="RCYR01000051">
    <property type="protein sequence ID" value="RYS76146.1"/>
    <property type="molecule type" value="Genomic_DNA"/>
</dbReference>
<evidence type="ECO:0000313" key="3">
    <source>
        <dbReference type="EMBL" id="RYS76146.1"/>
    </source>
</evidence>
<name>A0A4Q5C5W6_9FIRM</name>
<sequence length="1140" mass="126462">MITKFERKVIAGLTAFLMCLSMIFAVPVSVNAEAERTQDEAVSGVQQNETVKDVQIPDGMSENVPHDIIAGDEAGDVPHDITVGDEASEKVQQDTVEAGGAAKEKEDQPTAPYEEETRTPQMLNVDQQEEVAGTITLKKDGTPEYGEVAFSTEQTMVRYRLNIEEDGQYYFGLIKDWNVSAYVSLFERTDEGDNYLSNESYSYELRKDGNYYLEIEKSSEEALETLKWYAGKVRDIKPGEFEAELSENVEEIFYNLTVDETGWYRFSYDALSMSVRDKETGEYISSWSFCKLEQGHTYYVGVNNRNTTGVLSNKWSVKKGKAIPVELGQVYRNENLKEIYYVFVPETTGKYVVKERSTIYDENWKEIERKSDVAAVQMEAGKTYYITVEARYWSIQKYVASEQEAIAVQAGKTYTASLEEERYVNYTFTPDGTAVYRFKSQQDKMNLSMKESDKIIGFGNSSGKINFFALLEKGKTYEFSIGGDGSREVQWSITKASVKAVEEGTEYTTTEEETPVYDFVPSKSGEYMFSSKDGGTGKVYSSDWKEIDGYWYNGAVEFGVKVSLEQGKTYHLGIALSDKEAKWKIEQVKESSDYTYRVLSDNTVEILKYSGAESNVTVPDKIDNKVVKCVGYGAFAENENIVGVTIPAQVTDLQYGVFASCANLETVTFKAGSKLQKIAARAFENCSKLQSISLPDSVQTIEEKGFAYCKNLGTVDLGNGLKEIDNYTFYHSGVTRIRIPDSTTEVGKCAFAGCSLDNVILGSGLKGIEESVFSGCGNLKQIEIPDNITYISDRAFSYAGLTSVEIPDSVTSIGEEAFYGCGSLKKAVIGNNLAYVAYSAFYSCALTEIMWGGKIEKIGKSAFAQNKNLTTVSIPNSVTEIEYGAFAGCENLSDIEIPDSVEAIGGFAFESDINPGNTAWYDAQADGDVYAGKVYYKYKGEVPTDTVVTIKDGTKGIAGYAFYMQRNLKEVVIPDSVNNIGEAAFMDCISLKNVTIPDSVNNIGEVAFMGCESLKTVTIPESVKVIGREALGYLSSKQYEQGYKVEGFTIRGVAGSAAEKYAKENGFTFEAMKPDYIKGDSDSDGKVTISDVRTTLRYVCQKVELDEEQKLAADVEKDGVINIKDLRKVLRFVCNKIEEL</sequence>
<dbReference type="SUPFAM" id="SSF63446">
    <property type="entry name" value="Type I dockerin domain"/>
    <property type="match status" value="1"/>
</dbReference>
<keyword evidence="2" id="KW-0732">Signal</keyword>
<evidence type="ECO:0000256" key="2">
    <source>
        <dbReference type="SAM" id="SignalP"/>
    </source>
</evidence>
<organism evidence="3 4">
    <name type="scientific">[Ruminococcus] torques</name>
    <dbReference type="NCBI Taxonomy" id="33039"/>
    <lineage>
        <taxon>Bacteria</taxon>
        <taxon>Bacillati</taxon>
        <taxon>Bacillota</taxon>
        <taxon>Clostridia</taxon>
        <taxon>Lachnospirales</taxon>
        <taxon>Lachnospiraceae</taxon>
        <taxon>Mediterraneibacter</taxon>
    </lineage>
</organism>
<dbReference type="RefSeq" id="WP_009242901.1">
    <property type="nucleotide sequence ID" value="NZ_AP028249.1"/>
</dbReference>
<dbReference type="SUPFAM" id="SSF52058">
    <property type="entry name" value="L domain-like"/>
    <property type="match status" value="2"/>
</dbReference>
<dbReference type="GO" id="GO:0004553">
    <property type="term" value="F:hydrolase activity, hydrolyzing O-glycosyl compounds"/>
    <property type="evidence" value="ECO:0007669"/>
    <property type="project" value="InterPro"/>
</dbReference>
<dbReference type="Gene3D" id="3.80.10.10">
    <property type="entry name" value="Ribonuclease Inhibitor"/>
    <property type="match status" value="2"/>
</dbReference>
<dbReference type="InterPro" id="IPR036439">
    <property type="entry name" value="Dockerin_dom_sf"/>
</dbReference>
<dbReference type="Pfam" id="PF13306">
    <property type="entry name" value="LRR_5"/>
    <property type="match status" value="3"/>
</dbReference>
<dbReference type="PROSITE" id="PS00018">
    <property type="entry name" value="EF_HAND_1"/>
    <property type="match status" value="1"/>
</dbReference>
<dbReference type="Gene3D" id="1.10.1330.10">
    <property type="entry name" value="Dockerin domain"/>
    <property type="match status" value="1"/>
</dbReference>
<dbReference type="InterPro" id="IPR032675">
    <property type="entry name" value="LRR_dom_sf"/>
</dbReference>